<feature type="domain" description="Glycosyl-hydrolase 97 catalytic" evidence="4">
    <location>
        <begin position="333"/>
        <end position="480"/>
    </location>
</feature>
<dbReference type="Pfam" id="PF14508">
    <property type="entry name" value="GH97_N"/>
    <property type="match status" value="1"/>
</dbReference>
<feature type="domain" description="Glycosyl-hydrolase 97 C-terminal oligomerisation" evidence="6">
    <location>
        <begin position="577"/>
        <end position="672"/>
    </location>
</feature>
<comment type="subunit">
    <text evidence="2">Monomer.</text>
</comment>
<keyword evidence="3" id="KW-0106">Calcium</keyword>
<dbReference type="AlphaFoldDB" id="A0A6I2MR65"/>
<dbReference type="InterPro" id="IPR029486">
    <property type="entry name" value="GH97_N"/>
</dbReference>
<comment type="caution">
    <text evidence="7">The sequence shown here is derived from an EMBL/GenBank/DDBJ whole genome shotgun (WGS) entry which is preliminary data.</text>
</comment>
<evidence type="ECO:0000259" key="4">
    <source>
        <dbReference type="Pfam" id="PF10566"/>
    </source>
</evidence>
<evidence type="ECO:0000313" key="7">
    <source>
        <dbReference type="EMBL" id="MRX65317.1"/>
    </source>
</evidence>
<comment type="cofactor">
    <cofactor evidence="1">
        <name>Ca(2+)</name>
        <dbReference type="ChEBI" id="CHEBI:29108"/>
    </cofactor>
</comment>
<evidence type="ECO:0000256" key="1">
    <source>
        <dbReference type="ARBA" id="ARBA00001913"/>
    </source>
</evidence>
<dbReference type="EMBL" id="WKJH01000024">
    <property type="protein sequence ID" value="MRX65317.1"/>
    <property type="molecule type" value="Genomic_DNA"/>
</dbReference>
<dbReference type="Gene3D" id="2.70.98.10">
    <property type="match status" value="1"/>
</dbReference>
<evidence type="ECO:0000259" key="6">
    <source>
        <dbReference type="Pfam" id="PF14509"/>
    </source>
</evidence>
<dbReference type="Pfam" id="PF14509">
    <property type="entry name" value="GH97_C"/>
    <property type="match status" value="1"/>
</dbReference>
<organism evidence="7 8">
    <name type="scientific">Maribacter luteus</name>
    <dbReference type="NCBI Taxonomy" id="2594478"/>
    <lineage>
        <taxon>Bacteria</taxon>
        <taxon>Pseudomonadati</taxon>
        <taxon>Bacteroidota</taxon>
        <taxon>Flavobacteriia</taxon>
        <taxon>Flavobacteriales</taxon>
        <taxon>Flavobacteriaceae</taxon>
        <taxon>Maribacter</taxon>
    </lineage>
</organism>
<evidence type="ECO:0000256" key="2">
    <source>
        <dbReference type="ARBA" id="ARBA00011245"/>
    </source>
</evidence>
<dbReference type="InterPro" id="IPR052720">
    <property type="entry name" value="Glycosyl_hydrolase_97"/>
</dbReference>
<dbReference type="PANTHER" id="PTHR35803:SF3">
    <property type="entry name" value="ALPHA-GLUCOSIDASE"/>
    <property type="match status" value="1"/>
</dbReference>
<dbReference type="Gene3D" id="3.20.20.70">
    <property type="entry name" value="Aldolase class I"/>
    <property type="match status" value="1"/>
</dbReference>
<accession>A0A6I2MR65</accession>
<evidence type="ECO:0000313" key="8">
    <source>
        <dbReference type="Proteomes" id="UP000443153"/>
    </source>
</evidence>
<reference evidence="7 8" key="1">
    <citation type="submission" date="2019-11" db="EMBL/GenBank/DDBJ databases">
        <title>Maribacter lutea sp. nov., a marine bacterium isolated from intertidal sand.</title>
        <authorList>
            <person name="Liu A."/>
        </authorList>
    </citation>
    <scope>NUCLEOTIDE SEQUENCE [LARGE SCALE GENOMIC DNA]</scope>
    <source>
        <strain evidence="7 8">RZ05</strain>
    </source>
</reference>
<dbReference type="SUPFAM" id="SSF51445">
    <property type="entry name" value="(Trans)glycosidases"/>
    <property type="match status" value="1"/>
</dbReference>
<keyword evidence="8" id="KW-1185">Reference proteome</keyword>
<sequence length="675" mass="76026">MEILEKIIKMKTLVNINVVNKTIVLCTLFAIILGCTGHEVVEIKSPDASKKIVFLDDENTNSVTFSVYYDNKKVIQTSVLELLSEDLDFSGKISVIGMENTSENTTWNSRFNELSTIPDHYNQTKIFLKQGEAKLNIIARAYNEGVAFAYEIPEQNTIKEIGISENIHYNFSEDYPVWSTPKREKGVLTAQGEYRKIPMTELQEGAERPLLIEMGDSVKIALAEARLVDYARLGFNKGNSSKYSIVSSLDGKTSRQKQDTITGAVIADSKIEGTKVHKKLPFQSPWRVVMMGSSYGELLENNYIVQNLNPPSEIEDESWITPGKVLREGTLTTQGGFAAIDFVASHNMQYVHFDAGWYGNEMDDASDATTVTLDPKRSKGPFDIEAICAYAKEKGIKVMLYVNRRALEKQLDEILPLFKEWGVSGIKYGFVRVGDQDATTWMHEAIKKAAEYKMVVDVHDEYRPTGFSRTYPNLLTQEGIRGDEETVPNEHTLITMFTRMLAGAADNTVCYYNKRVDKMGSHASQLAKTVCIFSPLQFLYWYDKAPAAPIKDDALWGNTNTIGNEPELEFFNNVPTTWDETKVLQAEIGALGVIARRKGNDWFIGGINGPMERKVLVDFSFLEPGAKYMAKVYTDDETVKTRTQVRIEEMEVTNESKLNFDVKSNNGFAMQITKL</sequence>
<dbReference type="InterPro" id="IPR017853">
    <property type="entry name" value="GH"/>
</dbReference>
<dbReference type="InterPro" id="IPR029483">
    <property type="entry name" value="GH97_C"/>
</dbReference>
<dbReference type="GO" id="GO:0030246">
    <property type="term" value="F:carbohydrate binding"/>
    <property type="evidence" value="ECO:0007669"/>
    <property type="project" value="InterPro"/>
</dbReference>
<evidence type="ECO:0000256" key="3">
    <source>
        <dbReference type="ARBA" id="ARBA00022837"/>
    </source>
</evidence>
<dbReference type="OrthoDB" id="57532at2"/>
<proteinExistence type="predicted"/>
<dbReference type="Pfam" id="PF10566">
    <property type="entry name" value="Glyco_hydro_97"/>
    <property type="match status" value="1"/>
</dbReference>
<dbReference type="InterPro" id="IPR019563">
    <property type="entry name" value="GH97_catalytic"/>
</dbReference>
<evidence type="ECO:0000259" key="5">
    <source>
        <dbReference type="Pfam" id="PF14508"/>
    </source>
</evidence>
<protein>
    <submittedName>
        <fullName evidence="7">Alpha-glucosidase</fullName>
    </submittedName>
</protein>
<name>A0A6I2MR65_9FLAO</name>
<dbReference type="PANTHER" id="PTHR35803">
    <property type="entry name" value="GLUCAN 1,4-ALPHA-GLUCOSIDASE SUSB-RELATED"/>
    <property type="match status" value="1"/>
</dbReference>
<dbReference type="InterPro" id="IPR014718">
    <property type="entry name" value="GH-type_carb-bd"/>
</dbReference>
<gene>
    <name evidence="7" type="ORF">GJ691_14250</name>
</gene>
<dbReference type="InterPro" id="IPR013785">
    <property type="entry name" value="Aldolase_TIM"/>
</dbReference>
<dbReference type="PROSITE" id="PS51257">
    <property type="entry name" value="PROKAR_LIPOPROTEIN"/>
    <property type="match status" value="1"/>
</dbReference>
<dbReference type="Proteomes" id="UP000443153">
    <property type="component" value="Unassembled WGS sequence"/>
</dbReference>
<feature type="domain" description="Glycosyl-hydrolase 97 N-terminal" evidence="5">
    <location>
        <begin position="43"/>
        <end position="311"/>
    </location>
</feature>